<accession>X5D7T1</accession>
<sequence>MSKPIKIIPNPYKEIASFENGKHQFGFKACRKWLEDLGKKTYGAQFRLYPEDSELLYRLIVYAIEDKDVAPKWNLDLKKGILLTGPIGCGKTTLMSLVKYFFQHGKQFRVVSARDISFEFEKEGYKVINRYSKNPANLSYSNPVPNIYCFDDLGVEQVQKHFGNECNVMGEILLSRYDLFVSKGIPTHLTTNLSASEIEEKYGNRVRSRMREMFNLIAFDKNAGDKRI</sequence>
<dbReference type="eggNOG" id="COG1122">
    <property type="taxonomic scope" value="Bacteria"/>
</dbReference>
<reference evidence="1 3" key="1">
    <citation type="submission" date="2014-03" db="EMBL/GenBank/DDBJ databases">
        <title>Complete genome sequence of a deeply braunched marine Bacteroidia bacterium Draconibacterium orientale type strain FH5T.</title>
        <authorList>
            <person name="Li X."/>
            <person name="Wang X."/>
            <person name="Xie Z."/>
            <person name="Du Z."/>
            <person name="Chen G."/>
        </authorList>
    </citation>
    <scope>NUCLEOTIDE SEQUENCE [LARGE SCALE GENOMIC DNA]</scope>
    <source>
        <strain evidence="1 3">FH5</strain>
    </source>
</reference>
<dbReference type="Gene3D" id="3.40.50.300">
    <property type="entry name" value="P-loop containing nucleotide triphosphate hydrolases"/>
    <property type="match status" value="1"/>
</dbReference>
<keyword evidence="3" id="KW-1185">Reference proteome</keyword>
<dbReference type="HOGENOM" id="CLU_105794_0_0_10"/>
<dbReference type="InterPro" id="IPR027417">
    <property type="entry name" value="P-loop_NTPase"/>
</dbReference>
<protein>
    <submittedName>
        <fullName evidence="1">ATPase</fullName>
    </submittedName>
</protein>
<dbReference type="EMBL" id="CP007451">
    <property type="protein sequence ID" value="AHW58753.1"/>
    <property type="molecule type" value="Genomic_DNA"/>
</dbReference>
<dbReference type="STRING" id="1168034.FH5T_01965"/>
<evidence type="ECO:0000313" key="1">
    <source>
        <dbReference type="EMBL" id="AHW58753.1"/>
    </source>
</evidence>
<evidence type="ECO:0000313" key="4">
    <source>
        <dbReference type="Proteomes" id="UP000181981"/>
    </source>
</evidence>
<evidence type="ECO:0000313" key="2">
    <source>
        <dbReference type="EMBL" id="SEU10841.1"/>
    </source>
</evidence>
<dbReference type="Proteomes" id="UP000181981">
    <property type="component" value="Unassembled WGS sequence"/>
</dbReference>
<dbReference type="EMBL" id="FOHT01000046">
    <property type="protein sequence ID" value="SEU10841.1"/>
    <property type="molecule type" value="Genomic_DNA"/>
</dbReference>
<proteinExistence type="predicted"/>
<dbReference type="AlphaFoldDB" id="X5D7T1"/>
<organism evidence="2 4">
    <name type="scientific">Draconibacterium orientale</name>
    <dbReference type="NCBI Taxonomy" id="1168034"/>
    <lineage>
        <taxon>Bacteria</taxon>
        <taxon>Pseudomonadati</taxon>
        <taxon>Bacteroidota</taxon>
        <taxon>Bacteroidia</taxon>
        <taxon>Marinilabiliales</taxon>
        <taxon>Prolixibacteraceae</taxon>
        <taxon>Draconibacterium</taxon>
    </lineage>
</organism>
<gene>
    <name evidence="1" type="ORF">FH5T_01965</name>
    <name evidence="2" type="ORF">SAMN05444285_1465</name>
</gene>
<name>X5D7T1_9BACT</name>
<dbReference type="KEGG" id="dori:FH5T_01965"/>
<evidence type="ECO:0000313" key="3">
    <source>
        <dbReference type="Proteomes" id="UP000023772"/>
    </source>
</evidence>
<reference evidence="2 4" key="2">
    <citation type="submission" date="2016-10" db="EMBL/GenBank/DDBJ databases">
        <authorList>
            <person name="de Groot N.N."/>
        </authorList>
    </citation>
    <scope>NUCLEOTIDE SEQUENCE [LARGE SCALE GENOMIC DNA]</scope>
    <source>
        <strain evidence="2 4">DSM 25947</strain>
    </source>
</reference>
<dbReference type="Proteomes" id="UP000023772">
    <property type="component" value="Chromosome"/>
</dbReference>
<dbReference type="SUPFAM" id="SSF52540">
    <property type="entry name" value="P-loop containing nucleoside triphosphate hydrolases"/>
    <property type="match status" value="1"/>
</dbReference>